<dbReference type="AlphaFoldDB" id="A0A5A7MJH5"/>
<comment type="caution">
    <text evidence="1">The sequence shown here is derived from an EMBL/GenBank/DDBJ whole genome shotgun (WGS) entry which is preliminary data.</text>
</comment>
<protein>
    <submittedName>
        <fullName evidence="1">Uncharacterized protein</fullName>
    </submittedName>
</protein>
<proteinExistence type="predicted"/>
<gene>
    <name evidence="1" type="ORF">CTTA_3860</name>
</gene>
<name>A0A5A7MJH5_COMTE</name>
<evidence type="ECO:0000313" key="1">
    <source>
        <dbReference type="EMBL" id="GEQ76855.1"/>
    </source>
</evidence>
<dbReference type="EMBL" id="BKBW01000008">
    <property type="protein sequence ID" value="GEQ76855.1"/>
    <property type="molecule type" value="Genomic_DNA"/>
</dbReference>
<accession>A0A5A7MJH5</accession>
<sequence length="137" mass="15656">MNTRRRKRISFRRYLCDVFNVAYADMYCLDGEMAMHQVLQACAWLLPGWRAGKTFLVAARRSSLDEMQGIIDVPNRSVVAEKSQDLQGEQALALKFLPETWCEMRRPDRLRANAGSGVFVVEEYGAEQGITTLHGWL</sequence>
<reference evidence="1 2" key="1">
    <citation type="journal article" date="2019" name="Microbiol. Resour. Announc.">
        <title>Draft Genome Sequence of Comamonas testosteroni TA441, a Bacterium That Has a Cryptic Phenol Degradation Gene Cluster.</title>
        <authorList>
            <person name="Arai H."/>
            <person name="Ishii M."/>
        </authorList>
    </citation>
    <scope>NUCLEOTIDE SEQUENCE [LARGE SCALE GENOMIC DNA]</scope>
    <source>
        <strain evidence="1 2">TA441</strain>
    </source>
</reference>
<organism evidence="1 2">
    <name type="scientific">Comamonas testosteroni</name>
    <name type="common">Pseudomonas testosteroni</name>
    <dbReference type="NCBI Taxonomy" id="285"/>
    <lineage>
        <taxon>Bacteria</taxon>
        <taxon>Pseudomonadati</taxon>
        <taxon>Pseudomonadota</taxon>
        <taxon>Betaproteobacteria</taxon>
        <taxon>Burkholderiales</taxon>
        <taxon>Comamonadaceae</taxon>
        <taxon>Comamonas</taxon>
    </lineage>
</organism>
<dbReference type="Proteomes" id="UP000323105">
    <property type="component" value="Unassembled WGS sequence"/>
</dbReference>
<evidence type="ECO:0000313" key="2">
    <source>
        <dbReference type="Proteomes" id="UP000323105"/>
    </source>
</evidence>